<comment type="caution">
    <text evidence="2">The sequence shown here is derived from an EMBL/GenBank/DDBJ whole genome shotgun (WGS) entry which is preliminary data.</text>
</comment>
<dbReference type="Proteomes" id="UP000292695">
    <property type="component" value="Unassembled WGS sequence"/>
</dbReference>
<dbReference type="OrthoDB" id="3830897at2"/>
<evidence type="ECO:0000256" key="1">
    <source>
        <dbReference type="SAM" id="MobiDB-lite"/>
    </source>
</evidence>
<evidence type="ECO:0000313" key="2">
    <source>
        <dbReference type="EMBL" id="TCC18678.1"/>
    </source>
</evidence>
<name>A0A4R0I3M5_9ACTN</name>
<accession>A0A4R0I3M5</accession>
<keyword evidence="3" id="KW-1185">Reference proteome</keyword>
<feature type="compositionally biased region" description="Polar residues" evidence="1">
    <location>
        <begin position="1"/>
        <end position="22"/>
    </location>
</feature>
<evidence type="ECO:0000313" key="3">
    <source>
        <dbReference type="Proteomes" id="UP000292695"/>
    </source>
</evidence>
<proteinExistence type="predicted"/>
<organism evidence="2 3">
    <name type="scientific">Kribbella sindirgiensis</name>
    <dbReference type="NCBI Taxonomy" id="1124744"/>
    <lineage>
        <taxon>Bacteria</taxon>
        <taxon>Bacillati</taxon>
        <taxon>Actinomycetota</taxon>
        <taxon>Actinomycetes</taxon>
        <taxon>Propionibacteriales</taxon>
        <taxon>Kribbellaceae</taxon>
        <taxon>Kribbella</taxon>
    </lineage>
</organism>
<dbReference type="EMBL" id="SJKA01000024">
    <property type="protein sequence ID" value="TCC18678.1"/>
    <property type="molecule type" value="Genomic_DNA"/>
</dbReference>
<protein>
    <recommendedName>
        <fullName evidence="4">Recombinase family protein</fullName>
    </recommendedName>
</protein>
<sequence length="158" mass="17218">MIIGNSSRTGGTSQYDVATAQPTDRLPGRERGQRGHTGGNCYSLTCNCEPADRKQAVRGPRAYAYVCGPLLICQPQVTRTRQQLASYAADAGLELAAVFVEEDWQCLSAFERLFHATIRDQVDVVLLPSMLHFTALGSPRSIKPSFEAVTGARIVTML</sequence>
<feature type="region of interest" description="Disordered" evidence="1">
    <location>
        <begin position="1"/>
        <end position="36"/>
    </location>
</feature>
<dbReference type="RefSeq" id="WP_131296155.1">
    <property type="nucleotide sequence ID" value="NZ_SJKA01000024.1"/>
</dbReference>
<evidence type="ECO:0008006" key="4">
    <source>
        <dbReference type="Google" id="ProtNLM"/>
    </source>
</evidence>
<dbReference type="AlphaFoldDB" id="A0A4R0I3M5"/>
<gene>
    <name evidence="2" type="ORF">E0H50_38850</name>
</gene>
<reference evidence="2 3" key="1">
    <citation type="submission" date="2019-02" db="EMBL/GenBank/DDBJ databases">
        <title>Kribbella capetownensis sp. nov. and Kribbella speibonae sp. nov., isolated from soil.</title>
        <authorList>
            <person name="Curtis S.M."/>
            <person name="Norton I."/>
            <person name="Everest G.J."/>
            <person name="Meyers P.R."/>
        </authorList>
    </citation>
    <scope>NUCLEOTIDE SEQUENCE [LARGE SCALE GENOMIC DNA]</scope>
    <source>
        <strain evidence="2 3">DSM 27082</strain>
    </source>
</reference>